<evidence type="ECO:0000313" key="2">
    <source>
        <dbReference type="Proteomes" id="UP000069771"/>
    </source>
</evidence>
<proteinExistence type="predicted"/>
<dbReference type="KEGG" id="fro:AALO17_19500"/>
<dbReference type="EMBL" id="CP011391">
    <property type="protein sequence ID" value="AMK55084.1"/>
    <property type="molecule type" value="Genomic_DNA"/>
</dbReference>
<dbReference type="AlphaFoldDB" id="A0A140DWQ7"/>
<gene>
    <name evidence="1" type="ORF">AALO17_19500</name>
</gene>
<organism evidence="1 2">
    <name type="scientific">Faecalibaculum rodentium</name>
    <dbReference type="NCBI Taxonomy" id="1702221"/>
    <lineage>
        <taxon>Bacteria</taxon>
        <taxon>Bacillati</taxon>
        <taxon>Bacillota</taxon>
        <taxon>Erysipelotrichia</taxon>
        <taxon>Erysipelotrichales</taxon>
        <taxon>Erysipelotrichaceae</taxon>
        <taxon>Faecalibaculum</taxon>
    </lineage>
</organism>
<dbReference type="STRING" id="1702221.AALO17_19500"/>
<evidence type="ECO:0000313" key="1">
    <source>
        <dbReference type="EMBL" id="AMK55084.1"/>
    </source>
</evidence>
<name>A0A140DWQ7_9FIRM</name>
<reference evidence="1 2" key="1">
    <citation type="journal article" date="2016" name="Gut Pathog.">
        <title>Whole genome sequencing of "Faecalibaculum rodentium" ALO17, isolated from C57BL/6J laboratory mouse feces.</title>
        <authorList>
            <person name="Lim S."/>
            <person name="Chang D.H."/>
            <person name="Ahn S."/>
            <person name="Kim B.C."/>
        </authorList>
    </citation>
    <scope>NUCLEOTIDE SEQUENCE [LARGE SCALE GENOMIC DNA]</scope>
    <source>
        <strain evidence="1 2">Alo17</strain>
    </source>
</reference>
<keyword evidence="2" id="KW-1185">Reference proteome</keyword>
<dbReference type="Proteomes" id="UP000069771">
    <property type="component" value="Chromosome"/>
</dbReference>
<protein>
    <submittedName>
        <fullName evidence="1">Uncharacterized protein</fullName>
    </submittedName>
</protein>
<sequence>MLSVWTAGLFTYRLGTARPYTTTTLLFSTILTTKTPAFQTVSIL</sequence>
<accession>A0A140DWQ7</accession>